<keyword evidence="4" id="KW-1185">Reference proteome</keyword>
<protein>
    <submittedName>
        <fullName evidence="3">Uncharacterized protein</fullName>
    </submittedName>
</protein>
<comment type="similarity">
    <text evidence="1">Belongs to the nucleobase:cation symporter-2 (NCS2) (TC 2.A.40) family.</text>
</comment>
<name>A0AAV2HGM4_LYMST</name>
<dbReference type="Proteomes" id="UP001497497">
    <property type="component" value="Unassembled WGS sequence"/>
</dbReference>
<sequence length="91" mass="10155">TIVLVAIFSQYLQNIAIPFPCMKSKVKIFALFSVLLAISIAWAVCAILTTTNVLPQEPEVGYKARTDIRLATLSDSPWFRFPYPGTHILLT</sequence>
<evidence type="ECO:0000313" key="3">
    <source>
        <dbReference type="EMBL" id="CAL1533118.1"/>
    </source>
</evidence>
<dbReference type="AlphaFoldDB" id="A0AAV2HGM4"/>
<keyword evidence="2" id="KW-0812">Transmembrane</keyword>
<proteinExistence type="inferred from homology"/>
<dbReference type="PANTHER" id="PTHR11119">
    <property type="entry name" value="XANTHINE-URACIL / VITAMIN C PERMEASE FAMILY MEMBER"/>
    <property type="match status" value="1"/>
</dbReference>
<reference evidence="3 4" key="1">
    <citation type="submission" date="2024-04" db="EMBL/GenBank/DDBJ databases">
        <authorList>
            <consortium name="Genoscope - CEA"/>
            <person name="William W."/>
        </authorList>
    </citation>
    <scope>NUCLEOTIDE SEQUENCE [LARGE SCALE GENOMIC DNA]</scope>
</reference>
<accession>A0AAV2HGM4</accession>
<comment type="caution">
    <text evidence="3">The sequence shown here is derived from an EMBL/GenBank/DDBJ whole genome shotgun (WGS) entry which is preliminary data.</text>
</comment>
<keyword evidence="2" id="KW-1133">Transmembrane helix</keyword>
<feature type="transmembrane region" description="Helical" evidence="2">
    <location>
        <begin position="28"/>
        <end position="49"/>
    </location>
</feature>
<evidence type="ECO:0000313" key="4">
    <source>
        <dbReference type="Proteomes" id="UP001497497"/>
    </source>
</evidence>
<feature type="non-terminal residue" evidence="3">
    <location>
        <position position="1"/>
    </location>
</feature>
<evidence type="ECO:0000256" key="2">
    <source>
        <dbReference type="SAM" id="Phobius"/>
    </source>
</evidence>
<evidence type="ECO:0000256" key="1">
    <source>
        <dbReference type="ARBA" id="ARBA00008821"/>
    </source>
</evidence>
<organism evidence="3 4">
    <name type="scientific">Lymnaea stagnalis</name>
    <name type="common">Great pond snail</name>
    <name type="synonym">Helix stagnalis</name>
    <dbReference type="NCBI Taxonomy" id="6523"/>
    <lineage>
        <taxon>Eukaryota</taxon>
        <taxon>Metazoa</taxon>
        <taxon>Spiralia</taxon>
        <taxon>Lophotrochozoa</taxon>
        <taxon>Mollusca</taxon>
        <taxon>Gastropoda</taxon>
        <taxon>Heterobranchia</taxon>
        <taxon>Euthyneura</taxon>
        <taxon>Panpulmonata</taxon>
        <taxon>Hygrophila</taxon>
        <taxon>Lymnaeoidea</taxon>
        <taxon>Lymnaeidae</taxon>
        <taxon>Lymnaea</taxon>
    </lineage>
</organism>
<gene>
    <name evidence="3" type="ORF">GSLYS_00007136001</name>
</gene>
<dbReference type="EMBL" id="CAXITT010000134">
    <property type="protein sequence ID" value="CAL1533118.1"/>
    <property type="molecule type" value="Genomic_DNA"/>
</dbReference>
<keyword evidence="2" id="KW-0472">Membrane</keyword>